<sequence length="215" mass="24248">MNKCLFRNIIRNYSVIHGLASGASLPSVSQDLQVRSRAFSLSCKAPQQALAPRVAPTFIKDVPRFTAAKARLVIFDKDGTLICFNAMWVPWAENTAKRIDEMTNANLKEKVFCVLGYDEKAKRVRPGLLAEGTMRQIQDRLTNLLVTNGINREKASMIVDIAVHDTNYSKKDTVKQLSDLHNLFEKLHRNDIKIAVCTSDSRSVLTFPTRSHLFQ</sequence>
<dbReference type="Gene3D" id="3.40.50.1000">
    <property type="entry name" value="HAD superfamily/HAD-like"/>
    <property type="match status" value="1"/>
</dbReference>
<dbReference type="Pfam" id="PF00702">
    <property type="entry name" value="Hydrolase"/>
    <property type="match status" value="1"/>
</dbReference>
<dbReference type="AlphaFoldDB" id="A0ABD6F0N8"/>
<evidence type="ECO:0000313" key="1">
    <source>
        <dbReference type="EMBL" id="MFH4982260.1"/>
    </source>
</evidence>
<evidence type="ECO:0000313" key="2">
    <source>
        <dbReference type="Proteomes" id="UP001608902"/>
    </source>
</evidence>
<dbReference type="Proteomes" id="UP001608902">
    <property type="component" value="Unassembled WGS sequence"/>
</dbReference>
<dbReference type="EMBL" id="JBGFUD010008869">
    <property type="protein sequence ID" value="MFH4982260.1"/>
    <property type="molecule type" value="Genomic_DNA"/>
</dbReference>
<keyword evidence="2" id="KW-1185">Reference proteome</keyword>
<name>A0ABD6F0N8_9BILA</name>
<accession>A0ABD6F0N8</accession>
<proteinExistence type="predicted"/>
<protein>
    <submittedName>
        <fullName evidence="1">Uncharacterized protein</fullName>
    </submittedName>
</protein>
<reference evidence="1 2" key="1">
    <citation type="submission" date="2024-08" db="EMBL/GenBank/DDBJ databases">
        <title>Gnathostoma spinigerum genome.</title>
        <authorList>
            <person name="Gonzalez-Bertolin B."/>
            <person name="Monzon S."/>
            <person name="Zaballos A."/>
            <person name="Jimenez P."/>
            <person name="Dekumyoy P."/>
            <person name="Varona S."/>
            <person name="Cuesta I."/>
            <person name="Sumanam S."/>
            <person name="Adisakwattana P."/>
            <person name="Gasser R.B."/>
            <person name="Hernandez-Gonzalez A."/>
            <person name="Young N.D."/>
            <person name="Perteguer M.J."/>
        </authorList>
    </citation>
    <scope>NUCLEOTIDE SEQUENCE [LARGE SCALE GENOMIC DNA]</scope>
    <source>
        <strain evidence="1">AL3</strain>
        <tissue evidence="1">Liver</tissue>
    </source>
</reference>
<dbReference type="InterPro" id="IPR036412">
    <property type="entry name" value="HAD-like_sf"/>
</dbReference>
<gene>
    <name evidence="1" type="ORF">AB6A40_008969</name>
</gene>
<organism evidence="1 2">
    <name type="scientific">Gnathostoma spinigerum</name>
    <dbReference type="NCBI Taxonomy" id="75299"/>
    <lineage>
        <taxon>Eukaryota</taxon>
        <taxon>Metazoa</taxon>
        <taxon>Ecdysozoa</taxon>
        <taxon>Nematoda</taxon>
        <taxon>Chromadorea</taxon>
        <taxon>Rhabditida</taxon>
        <taxon>Spirurina</taxon>
        <taxon>Gnathostomatomorpha</taxon>
        <taxon>Gnathostomatoidea</taxon>
        <taxon>Gnathostomatidae</taxon>
        <taxon>Gnathostoma</taxon>
    </lineage>
</organism>
<comment type="caution">
    <text evidence="1">The sequence shown here is derived from an EMBL/GenBank/DDBJ whole genome shotgun (WGS) entry which is preliminary data.</text>
</comment>
<dbReference type="SUPFAM" id="SSF56784">
    <property type="entry name" value="HAD-like"/>
    <property type="match status" value="1"/>
</dbReference>
<dbReference type="InterPro" id="IPR023214">
    <property type="entry name" value="HAD_sf"/>
</dbReference>